<keyword evidence="1" id="KW-0472">Membrane</keyword>
<reference evidence="2 3" key="1">
    <citation type="journal article" date="2015" name="Nature">
        <title>rRNA introns, odd ribosomes, and small enigmatic genomes across a large radiation of phyla.</title>
        <authorList>
            <person name="Brown C.T."/>
            <person name="Hug L.A."/>
            <person name="Thomas B.C."/>
            <person name="Sharon I."/>
            <person name="Castelle C.J."/>
            <person name="Singh A."/>
            <person name="Wilkins M.J."/>
            <person name="Williams K.H."/>
            <person name="Banfield J.F."/>
        </authorList>
    </citation>
    <scope>NUCLEOTIDE SEQUENCE [LARGE SCALE GENOMIC DNA]</scope>
</reference>
<name>A0A0G0IZU2_9BACT</name>
<evidence type="ECO:0000313" key="3">
    <source>
        <dbReference type="Proteomes" id="UP000034044"/>
    </source>
</evidence>
<organism evidence="2 3">
    <name type="scientific">Candidatus Wolfebacteria bacterium GW2011_GWC1_37_10</name>
    <dbReference type="NCBI Taxonomy" id="1619010"/>
    <lineage>
        <taxon>Bacteria</taxon>
        <taxon>Candidatus Wolfeibacteriota</taxon>
    </lineage>
</organism>
<sequence length="208" mass="22535">MKKIIFIIIFLAILSIIGFQMVLAANVDLNCANNAYPWCKSASELGGSSGLVARFYNIGLGLVGFTAFGAIIFGAIKYTLSQGNPAKMQDALAWIWGAVWGIILLLGGWLLLNTINPEIVRLESPDLKEVKLEKVYSTSEANPYVVSTTTASGETINLLNYNPICKRYEDKSSCESQSKCLWTLSEAEKINQNAGKPASEINGTCGAK</sequence>
<comment type="caution">
    <text evidence="2">The sequence shown here is derived from an EMBL/GenBank/DDBJ whole genome shotgun (WGS) entry which is preliminary data.</text>
</comment>
<accession>A0A0G0IZU2</accession>
<feature type="transmembrane region" description="Helical" evidence="1">
    <location>
        <begin position="55"/>
        <end position="80"/>
    </location>
</feature>
<keyword evidence="1" id="KW-1133">Transmembrane helix</keyword>
<dbReference type="Proteomes" id="UP000034044">
    <property type="component" value="Unassembled WGS sequence"/>
</dbReference>
<dbReference type="AlphaFoldDB" id="A0A0G0IZU2"/>
<evidence type="ECO:0000256" key="1">
    <source>
        <dbReference type="SAM" id="Phobius"/>
    </source>
</evidence>
<gene>
    <name evidence="2" type="ORF">US36_C0019G0002</name>
</gene>
<dbReference type="EMBL" id="LBSR01000019">
    <property type="protein sequence ID" value="KKQ21466.1"/>
    <property type="molecule type" value="Genomic_DNA"/>
</dbReference>
<feature type="transmembrane region" description="Helical" evidence="1">
    <location>
        <begin position="92"/>
        <end position="112"/>
    </location>
</feature>
<proteinExistence type="predicted"/>
<keyword evidence="1" id="KW-0812">Transmembrane</keyword>
<evidence type="ECO:0000313" key="2">
    <source>
        <dbReference type="EMBL" id="KKQ21466.1"/>
    </source>
</evidence>
<protein>
    <submittedName>
        <fullName evidence="2">Uncharacterized protein</fullName>
    </submittedName>
</protein>